<gene>
    <name evidence="1" type="ORF">NIES2119_00660</name>
</gene>
<name>A0A1U7ITT6_9CYAN</name>
<evidence type="ECO:0000313" key="2">
    <source>
        <dbReference type="Proteomes" id="UP000185860"/>
    </source>
</evidence>
<dbReference type="RefSeq" id="WP_073591532.1">
    <property type="nucleotide sequence ID" value="NZ_MRCE01000001.1"/>
</dbReference>
<protein>
    <submittedName>
        <fullName evidence="1">Uncharacterized protein</fullName>
    </submittedName>
</protein>
<sequence length="72" mass="7806">MNHNQKFEITDLVNEAVSNAAVRRNQVLDSEEGLSSLSDEQAGSVTGGAIFNIKDIIIFGGFPFGLNRQINP</sequence>
<dbReference type="EMBL" id="MRCE01000001">
    <property type="protein sequence ID" value="OKH40858.1"/>
    <property type="molecule type" value="Genomic_DNA"/>
</dbReference>
<proteinExistence type="predicted"/>
<evidence type="ECO:0000313" key="1">
    <source>
        <dbReference type="EMBL" id="OKH40858.1"/>
    </source>
</evidence>
<dbReference type="Proteomes" id="UP000185860">
    <property type="component" value="Unassembled WGS sequence"/>
</dbReference>
<dbReference type="AlphaFoldDB" id="A0A1U7ITT6"/>
<reference evidence="1 2" key="1">
    <citation type="submission" date="2016-11" db="EMBL/GenBank/DDBJ databases">
        <title>Draft Genome Sequences of Nine Cyanobacterial Strains from Diverse Habitats.</title>
        <authorList>
            <person name="Zhu T."/>
            <person name="Hou S."/>
            <person name="Lu X."/>
            <person name="Hess W.R."/>
        </authorList>
    </citation>
    <scope>NUCLEOTIDE SEQUENCE [LARGE SCALE GENOMIC DNA]</scope>
    <source>
        <strain evidence="1 2">IAM M-71</strain>
    </source>
</reference>
<comment type="caution">
    <text evidence="1">The sequence shown here is derived from an EMBL/GenBank/DDBJ whole genome shotgun (WGS) entry which is preliminary data.</text>
</comment>
<organism evidence="1 2">
    <name type="scientific">[Phormidium ambiguum] IAM M-71</name>
    <dbReference type="NCBI Taxonomy" id="454136"/>
    <lineage>
        <taxon>Bacteria</taxon>
        <taxon>Bacillati</taxon>
        <taxon>Cyanobacteriota</taxon>
        <taxon>Cyanophyceae</taxon>
        <taxon>Oscillatoriophycideae</taxon>
        <taxon>Aerosakkonematales</taxon>
        <taxon>Aerosakkonemataceae</taxon>
        <taxon>Floridanema</taxon>
    </lineage>
</organism>
<accession>A0A1U7ITT6</accession>